<accession>A0ABW0KYC5</accession>
<organism evidence="2 3">
    <name type="scientific">Prosthecobacter fluviatilis</name>
    <dbReference type="NCBI Taxonomy" id="445931"/>
    <lineage>
        <taxon>Bacteria</taxon>
        <taxon>Pseudomonadati</taxon>
        <taxon>Verrucomicrobiota</taxon>
        <taxon>Verrucomicrobiia</taxon>
        <taxon>Verrucomicrobiales</taxon>
        <taxon>Verrucomicrobiaceae</taxon>
        <taxon>Prosthecobacter</taxon>
    </lineage>
</organism>
<evidence type="ECO:0008006" key="4">
    <source>
        <dbReference type="Google" id="ProtNLM"/>
    </source>
</evidence>
<dbReference type="RefSeq" id="WP_377171397.1">
    <property type="nucleotide sequence ID" value="NZ_JBHSMQ010000012.1"/>
</dbReference>
<sequence length="771" mass="82529">MPFAPGLPSAGSPGEMMNPFADDVCGGPFGVAENRSVPGMNGDILELLTTSIDERQSSAGRAGGQPLLMLTAPRAGYGKTHLLGRLAAAANGQVVLVPLAFRLEDEIGLSAVAVRGLEAMARAEASRAGWTKLREACAGVCASLVRRLIENGTLPCANPEQALRVLSGDPVEVFDVNGGARLIGDWVRRFEGQLRRPMTEQAMRRVPAIPAALESWVNAMLNHALDGGLSHMAVLRMLAADESNEGPVTWLRLLGLWRPVVLLVDHLDAYYRNPEAGLKIATLLLDMSEMDGVNVVLSLNQDVWQATFGHHLPSAMEDRLTASQMLLRGINETEATTLLELRLQQAGIAAELGREFAVFLDVKRYFMGRPLGSVSARTFLRHAAKQWEFFQQTPSAPPAVTGGVSALGLAAEERGLPLMAEGAEDERPGEISIFDTGTAVQMKLMAEGLAEPTPALPQEDEAPLLPPPAGLNGNGMHPPPAAMASGEEEDAAEEAPAQFSPSSAGAFENLREMLGKLRQPSTPPAKAESQGAKNVAERLADVLGAAAASNAQAAVAELPAPAFAAAAPAFVPPPNPERDALLGRYEALRLQMAAEAVSLPLDFTKLADLIRLAGKRFPLVRFSEHELPGMTGRYAMCWSLQGLEVVFGLANFADGSYWRTLAGFAAGRLAELSQDAQSTGLAVPRLKVTTFKTDREQQSWAILQHSTAFGEELKKHVDVIHLDSQNVAALYAMQRIIKEAESGALEATPAQVMSVLARELDFFWKRVTRAA</sequence>
<comment type="caution">
    <text evidence="2">The sequence shown here is derived from an EMBL/GenBank/DDBJ whole genome shotgun (WGS) entry which is preliminary data.</text>
</comment>
<reference evidence="3" key="1">
    <citation type="journal article" date="2019" name="Int. J. Syst. Evol. Microbiol.">
        <title>The Global Catalogue of Microorganisms (GCM) 10K type strain sequencing project: providing services to taxonomists for standard genome sequencing and annotation.</title>
        <authorList>
            <consortium name="The Broad Institute Genomics Platform"/>
            <consortium name="The Broad Institute Genome Sequencing Center for Infectious Disease"/>
            <person name="Wu L."/>
            <person name="Ma J."/>
        </authorList>
    </citation>
    <scope>NUCLEOTIDE SEQUENCE [LARGE SCALE GENOMIC DNA]</scope>
    <source>
        <strain evidence="3">CGMCC 4.1469</strain>
    </source>
</reference>
<dbReference type="EMBL" id="JBHSMQ010000012">
    <property type="protein sequence ID" value="MFC5457748.1"/>
    <property type="molecule type" value="Genomic_DNA"/>
</dbReference>
<evidence type="ECO:0000313" key="3">
    <source>
        <dbReference type="Proteomes" id="UP001596052"/>
    </source>
</evidence>
<protein>
    <recommendedName>
        <fullName evidence="4">ATP-binding protein</fullName>
    </recommendedName>
</protein>
<evidence type="ECO:0000256" key="1">
    <source>
        <dbReference type="SAM" id="MobiDB-lite"/>
    </source>
</evidence>
<gene>
    <name evidence="2" type="ORF">ACFQDI_22965</name>
</gene>
<evidence type="ECO:0000313" key="2">
    <source>
        <dbReference type="EMBL" id="MFC5457748.1"/>
    </source>
</evidence>
<dbReference type="Proteomes" id="UP001596052">
    <property type="component" value="Unassembled WGS sequence"/>
</dbReference>
<proteinExistence type="predicted"/>
<feature type="region of interest" description="Disordered" evidence="1">
    <location>
        <begin position="454"/>
        <end position="502"/>
    </location>
</feature>
<keyword evidence="3" id="KW-1185">Reference proteome</keyword>
<name>A0ABW0KYC5_9BACT</name>